<keyword evidence="2" id="KW-1185">Reference proteome</keyword>
<evidence type="ECO:0000313" key="1">
    <source>
        <dbReference type="EMBL" id="MBP3942136.1"/>
    </source>
</evidence>
<dbReference type="Gene3D" id="2.130.10.10">
    <property type="entry name" value="YVTN repeat-like/Quinoprotein amine dehydrogenase"/>
    <property type="match status" value="1"/>
</dbReference>
<dbReference type="RefSeq" id="WP_353545618.1">
    <property type="nucleotide sequence ID" value="NZ_JAGKSB010000001.1"/>
</dbReference>
<dbReference type="InterPro" id="IPR011044">
    <property type="entry name" value="Quino_amine_DH_bsu"/>
</dbReference>
<sequence length="343" mass="38064">MKKQLFVAAAMFSILGACNTQKVGKLSFKTPDSGMIVTKGQPISVSLNFPITAIDSVVYSVDGSVVARKTDTTSINIDTQDMSFGARNLSAKVYVSGKEDVAYSNVIIQPEAAKNYGFDVVKSYPHDENAFTQGLQYENGFFYESTGLYGESTLRKVDAATGKVLKSVPLADDVFGEGLTVVDDKIVVLTWQNKRGMIFDKSSLTQTGSFDYQNSVEGWGLTYDGTHYIKSDGSNNLFFLDKDTFVEKSMVTVYDEKGPVDQLNELEFIDGKVYANVYQKDIIVIINPKTGAVEGRINLLGLYDHPMEEHELNGIAYDAAKKRLFVTGKKWPKIYEIKLLERK</sequence>
<dbReference type="AlphaFoldDB" id="A0A8T4H7Q7"/>
<evidence type="ECO:0000313" key="2">
    <source>
        <dbReference type="Proteomes" id="UP000679691"/>
    </source>
</evidence>
<organism evidence="1 2">
    <name type="scientific">Rhinopithecimicrobium faecis</name>
    <dbReference type="NCBI Taxonomy" id="2820698"/>
    <lineage>
        <taxon>Bacteria</taxon>
        <taxon>Pseudomonadati</taxon>
        <taxon>Bacteroidota</taxon>
        <taxon>Sphingobacteriia</taxon>
        <taxon>Sphingobacteriales</taxon>
        <taxon>Sphingobacteriaceae</taxon>
        <taxon>Rhinopithecimicrobium</taxon>
    </lineage>
</organism>
<reference evidence="1" key="1">
    <citation type="submission" date="2021-03" db="EMBL/GenBank/DDBJ databases">
        <authorList>
            <person name="Lu T."/>
            <person name="Wang Q."/>
            <person name="Han X."/>
        </authorList>
    </citation>
    <scope>NUCLEOTIDE SEQUENCE</scope>
    <source>
        <strain evidence="1">WQ 2009</strain>
    </source>
</reference>
<dbReference type="Pfam" id="PF05096">
    <property type="entry name" value="Glu_cyclase_2"/>
    <property type="match status" value="1"/>
</dbReference>
<accession>A0A8T4H7Q7</accession>
<dbReference type="SUPFAM" id="SSF50969">
    <property type="entry name" value="YVTN repeat-like/Quinoprotein amine dehydrogenase"/>
    <property type="match status" value="1"/>
</dbReference>
<dbReference type="EMBL" id="JAGKSB010000001">
    <property type="protein sequence ID" value="MBP3942136.1"/>
    <property type="molecule type" value="Genomic_DNA"/>
</dbReference>
<dbReference type="InterPro" id="IPR015943">
    <property type="entry name" value="WD40/YVTN_repeat-like_dom_sf"/>
</dbReference>
<name>A0A8T4H7Q7_9SPHI</name>
<dbReference type="PANTHER" id="PTHR31270:SF1">
    <property type="entry name" value="GLUTAMINYL-PEPTIDE CYCLOTRANSFERASE"/>
    <property type="match status" value="1"/>
</dbReference>
<protein>
    <submittedName>
        <fullName evidence="1">Glutaminyl-peptide cyclotransferase</fullName>
    </submittedName>
</protein>
<dbReference type="PANTHER" id="PTHR31270">
    <property type="entry name" value="GLUTAMINYL-PEPTIDE CYCLOTRANSFERASE"/>
    <property type="match status" value="1"/>
</dbReference>
<gene>
    <name evidence="1" type="ORF">J5U18_00905</name>
</gene>
<dbReference type="GO" id="GO:0016603">
    <property type="term" value="F:glutaminyl-peptide cyclotransferase activity"/>
    <property type="evidence" value="ECO:0007669"/>
    <property type="project" value="InterPro"/>
</dbReference>
<proteinExistence type="predicted"/>
<dbReference type="Proteomes" id="UP000679691">
    <property type="component" value="Unassembled WGS sequence"/>
</dbReference>
<dbReference type="PROSITE" id="PS51257">
    <property type="entry name" value="PROKAR_LIPOPROTEIN"/>
    <property type="match status" value="1"/>
</dbReference>
<comment type="caution">
    <text evidence="1">The sequence shown here is derived from an EMBL/GenBank/DDBJ whole genome shotgun (WGS) entry which is preliminary data.</text>
</comment>
<dbReference type="InterPro" id="IPR007788">
    <property type="entry name" value="QCT"/>
</dbReference>